<dbReference type="SUPFAM" id="SSF117782">
    <property type="entry name" value="YbjQ-like"/>
    <property type="match status" value="1"/>
</dbReference>
<reference evidence="3 4" key="2">
    <citation type="journal article" date="2012" name="Stand. Genomic Sci.">
        <title>Complete genome sequence of the moderately thermophilic mineral-sulfide-oxidizing firmicute Sulfobacillus acidophilus type strain (NAL(T)).</title>
        <authorList>
            <person name="Anderson I."/>
            <person name="Chertkov O."/>
            <person name="Chen A."/>
            <person name="Saunders E."/>
            <person name="Lapidus A."/>
            <person name="Nolan M."/>
            <person name="Lucas S."/>
            <person name="Hammon N."/>
            <person name="Deshpande S."/>
            <person name="Cheng J.F."/>
            <person name="Han C."/>
            <person name="Tapia R."/>
            <person name="Goodwin L.A."/>
            <person name="Pitluck S."/>
            <person name="Liolios K."/>
            <person name="Pagani I."/>
            <person name="Ivanova N."/>
            <person name="Mikhailova N."/>
            <person name="Pati A."/>
            <person name="Palaniappan K."/>
            <person name="Land M."/>
            <person name="Pan C."/>
            <person name="Rohde M."/>
            <person name="Pukall R."/>
            <person name="Goker M."/>
            <person name="Detter J.C."/>
            <person name="Woyke T."/>
            <person name="Bristow J."/>
            <person name="Eisen J.A."/>
            <person name="Markowitz V."/>
            <person name="Hugenholtz P."/>
            <person name="Kyrpides N.C."/>
            <person name="Klenk H.P."/>
            <person name="Mavromatis K."/>
        </authorList>
    </citation>
    <scope>NUCLEOTIDE SEQUENCE [LARGE SCALE GENOMIC DNA]</scope>
    <source>
        <strain evidence="4">ATCC 700253 / DSM 10332 / NAL</strain>
    </source>
</reference>
<evidence type="ECO:0000256" key="1">
    <source>
        <dbReference type="ARBA" id="ARBA00010751"/>
    </source>
</evidence>
<organism evidence="3 4">
    <name type="scientific">Sulfobacillus acidophilus (strain ATCC 700253 / DSM 10332 / NAL)</name>
    <dbReference type="NCBI Taxonomy" id="679936"/>
    <lineage>
        <taxon>Bacteria</taxon>
        <taxon>Bacillati</taxon>
        <taxon>Bacillota</taxon>
        <taxon>Clostridia</taxon>
        <taxon>Eubacteriales</taxon>
        <taxon>Clostridiales Family XVII. Incertae Sedis</taxon>
        <taxon>Sulfobacillus</taxon>
    </lineage>
</organism>
<dbReference type="PATRIC" id="fig|679936.5.peg.3068"/>
<dbReference type="Gene3D" id="3.30.110.70">
    <property type="entry name" value="Hypothetical protein apc22750. Chain B"/>
    <property type="match status" value="1"/>
</dbReference>
<keyword evidence="4" id="KW-1185">Reference proteome</keyword>
<name>G8U093_SULAD</name>
<protein>
    <recommendedName>
        <fullName evidence="2">UPF0145 protein Sulac_2974</fullName>
    </recommendedName>
</protein>
<dbReference type="AlphaFoldDB" id="G8U093"/>
<dbReference type="PANTHER" id="PTHR34068">
    <property type="entry name" value="UPF0145 PROTEIN YBJQ"/>
    <property type="match status" value="1"/>
</dbReference>
<evidence type="ECO:0000256" key="2">
    <source>
        <dbReference type="HAMAP-Rule" id="MF_00338"/>
    </source>
</evidence>
<dbReference type="EMBL" id="CP003179">
    <property type="protein sequence ID" value="AEW06435.1"/>
    <property type="molecule type" value="Genomic_DNA"/>
</dbReference>
<dbReference type="HAMAP" id="MF_00338">
    <property type="entry name" value="UPF0145"/>
    <property type="match status" value="1"/>
</dbReference>
<dbReference type="Pfam" id="PF01906">
    <property type="entry name" value="YbjQ_1"/>
    <property type="match status" value="1"/>
</dbReference>
<dbReference type="HOGENOM" id="CLU_117144_1_1_9"/>
<dbReference type="KEGG" id="sap:Sulac_2974"/>
<proteinExistence type="inferred from homology"/>
<dbReference type="PANTHER" id="PTHR34068:SF2">
    <property type="entry name" value="UPF0145 PROTEIN SCO3412"/>
    <property type="match status" value="1"/>
</dbReference>
<dbReference type="InterPro" id="IPR002765">
    <property type="entry name" value="UPF0145_YbjQ-like"/>
</dbReference>
<dbReference type="Proteomes" id="UP000005439">
    <property type="component" value="Chromosome"/>
</dbReference>
<gene>
    <name evidence="3" type="ordered locus">Sulac_2974</name>
</gene>
<dbReference type="InterPro" id="IPR035439">
    <property type="entry name" value="UPF0145_dom_sf"/>
</dbReference>
<sequence length="119" mass="12859">MDEMVVVNTPYVPGYRIVQVLGPTWGTVVRSRGIGYQVAAGLRSLAGGEIKEFTNMLNDARQRALDRLRDHARTLGANAVIGMAFDSSEFGQNMSEILAYGTAVVIEAESAESSPVRLV</sequence>
<evidence type="ECO:0000313" key="4">
    <source>
        <dbReference type="Proteomes" id="UP000005439"/>
    </source>
</evidence>
<comment type="similarity">
    <text evidence="1 2">Belongs to the UPF0145 family.</text>
</comment>
<accession>G8U093</accession>
<evidence type="ECO:0000313" key="3">
    <source>
        <dbReference type="EMBL" id="AEW06435.1"/>
    </source>
</evidence>
<reference evidence="4" key="1">
    <citation type="submission" date="2011-12" db="EMBL/GenBank/DDBJ databases">
        <title>The complete genome of chromosome of Sulfobacillus acidophilus DSM 10332.</title>
        <authorList>
            <person name="Lucas S."/>
            <person name="Han J."/>
            <person name="Lapidus A."/>
            <person name="Bruce D."/>
            <person name="Goodwin L."/>
            <person name="Pitluck S."/>
            <person name="Peters L."/>
            <person name="Kyrpides N."/>
            <person name="Mavromatis K."/>
            <person name="Ivanova N."/>
            <person name="Mikhailova N."/>
            <person name="Chertkov O."/>
            <person name="Saunders E."/>
            <person name="Detter J.C."/>
            <person name="Tapia R."/>
            <person name="Han C."/>
            <person name="Land M."/>
            <person name="Hauser L."/>
            <person name="Markowitz V."/>
            <person name="Cheng J.-F."/>
            <person name="Hugenholtz P."/>
            <person name="Woyke T."/>
            <person name="Wu D."/>
            <person name="Pukall R."/>
            <person name="Gehrich-Schroeter G."/>
            <person name="Schneider S."/>
            <person name="Klenk H.-P."/>
            <person name="Eisen J.A."/>
        </authorList>
    </citation>
    <scope>NUCLEOTIDE SEQUENCE [LARGE SCALE GENOMIC DNA]</scope>
    <source>
        <strain evidence="4">ATCC 700253 / DSM 10332 / NAL</strain>
    </source>
</reference>